<evidence type="ECO:0000256" key="1">
    <source>
        <dbReference type="SAM" id="SignalP"/>
    </source>
</evidence>
<evidence type="ECO:0000313" key="3">
    <source>
        <dbReference type="Proteomes" id="UP000050424"/>
    </source>
</evidence>
<evidence type="ECO:0000313" key="2">
    <source>
        <dbReference type="EMBL" id="KPM42119.1"/>
    </source>
</evidence>
<dbReference type="AlphaFoldDB" id="A0A0P7BNE5"/>
<dbReference type="OrthoDB" id="5352317at2759"/>
<reference evidence="2 3" key="1">
    <citation type="submission" date="2015-09" db="EMBL/GenBank/DDBJ databases">
        <title>Draft genome of a European isolate of the apple canker pathogen Neonectria ditissima.</title>
        <authorList>
            <person name="Gomez-Cortecero A."/>
            <person name="Harrison R.J."/>
            <person name="Armitage A.D."/>
        </authorList>
    </citation>
    <scope>NUCLEOTIDE SEQUENCE [LARGE SCALE GENOMIC DNA]</scope>
    <source>
        <strain evidence="2 3">R09/05</strain>
    </source>
</reference>
<accession>A0A0P7BNE5</accession>
<keyword evidence="3" id="KW-1185">Reference proteome</keyword>
<dbReference type="Proteomes" id="UP000050424">
    <property type="component" value="Unassembled WGS sequence"/>
</dbReference>
<organism evidence="2 3">
    <name type="scientific">Neonectria ditissima</name>
    <dbReference type="NCBI Taxonomy" id="78410"/>
    <lineage>
        <taxon>Eukaryota</taxon>
        <taxon>Fungi</taxon>
        <taxon>Dikarya</taxon>
        <taxon>Ascomycota</taxon>
        <taxon>Pezizomycotina</taxon>
        <taxon>Sordariomycetes</taxon>
        <taxon>Hypocreomycetidae</taxon>
        <taxon>Hypocreales</taxon>
        <taxon>Nectriaceae</taxon>
        <taxon>Neonectria</taxon>
    </lineage>
</organism>
<protein>
    <recommendedName>
        <fullName evidence="4">Small secreted protein</fullName>
    </recommendedName>
</protein>
<feature type="signal peptide" evidence="1">
    <location>
        <begin position="1"/>
        <end position="18"/>
    </location>
</feature>
<evidence type="ECO:0008006" key="4">
    <source>
        <dbReference type="Google" id="ProtNLM"/>
    </source>
</evidence>
<sequence length="144" mass="14871">MKFTAPLIALLSATGAMAAPAPETVSMMAAGNQWTIQSLNRVCNTADTTCTWNFKIFPGSGTATACKYVINGANASKINGGPSKCGNFQITSGWSGQFGAGNGFTTLSVVSTGKHIIYPAYTDKQLAGGKVVKPDQSYTPAALP</sequence>
<gene>
    <name evidence="2" type="ORF">AK830_g4425</name>
</gene>
<feature type="chain" id="PRO_5006136029" description="Small secreted protein" evidence="1">
    <location>
        <begin position="19"/>
        <end position="144"/>
    </location>
</feature>
<keyword evidence="1" id="KW-0732">Signal</keyword>
<comment type="caution">
    <text evidence="2">The sequence shown here is derived from an EMBL/GenBank/DDBJ whole genome shotgun (WGS) entry which is preliminary data.</text>
</comment>
<name>A0A0P7BNE5_9HYPO</name>
<proteinExistence type="predicted"/>
<dbReference type="EMBL" id="LKCW01000053">
    <property type="protein sequence ID" value="KPM42119.1"/>
    <property type="molecule type" value="Genomic_DNA"/>
</dbReference>